<evidence type="ECO:0000256" key="1">
    <source>
        <dbReference type="ARBA" id="ARBA00022737"/>
    </source>
</evidence>
<dbReference type="Pfam" id="PF12854">
    <property type="entry name" value="PPR_1"/>
    <property type="match status" value="1"/>
</dbReference>
<dbReference type="PANTHER" id="PTHR47926:SF456">
    <property type="entry name" value="PENTATRICOPEPTIDE REPEAT-CONTAINING PROTEIN ELI1, CHLOROPLASTIC"/>
    <property type="match status" value="1"/>
</dbReference>
<dbReference type="Pfam" id="PF01535">
    <property type="entry name" value="PPR"/>
    <property type="match status" value="4"/>
</dbReference>
<feature type="repeat" description="PPR" evidence="3">
    <location>
        <begin position="397"/>
        <end position="427"/>
    </location>
</feature>
<dbReference type="Gene3D" id="1.25.40.10">
    <property type="entry name" value="Tetratricopeptide repeat domain"/>
    <property type="match status" value="4"/>
</dbReference>
<keyword evidence="5" id="KW-1185">Reference proteome</keyword>
<dbReference type="KEGG" id="obr:102707096"/>
<feature type="repeat" description="PPR" evidence="3">
    <location>
        <begin position="124"/>
        <end position="158"/>
    </location>
</feature>
<dbReference type="InterPro" id="IPR011990">
    <property type="entry name" value="TPR-like_helical_dom_sf"/>
</dbReference>
<name>J3LCS7_ORYBR</name>
<dbReference type="InterPro" id="IPR046960">
    <property type="entry name" value="PPR_At4g14850-like_plant"/>
</dbReference>
<accession>J3LCS7</accession>
<feature type="repeat" description="PPR" evidence="3">
    <location>
        <begin position="225"/>
        <end position="259"/>
    </location>
</feature>
<keyword evidence="1" id="KW-0677">Repeat</keyword>
<dbReference type="eggNOG" id="KOG4197">
    <property type="taxonomic scope" value="Eukaryota"/>
</dbReference>
<dbReference type="EnsemblPlants" id="OB02G24440.1">
    <property type="protein sequence ID" value="OB02G24440.1"/>
    <property type="gene ID" value="OB02G24440"/>
</dbReference>
<evidence type="ECO:0000313" key="5">
    <source>
        <dbReference type="Proteomes" id="UP000006038"/>
    </source>
</evidence>
<dbReference type="PANTHER" id="PTHR47926">
    <property type="entry name" value="PENTATRICOPEPTIDE REPEAT-CONTAINING PROTEIN"/>
    <property type="match status" value="1"/>
</dbReference>
<proteinExistence type="predicted"/>
<dbReference type="AlphaFoldDB" id="J3LCS7"/>
<dbReference type="GeneID" id="102707096"/>
<dbReference type="InterPro" id="IPR002885">
    <property type="entry name" value="PPR_rpt"/>
</dbReference>
<dbReference type="FunFam" id="1.25.40.10:FF:000309">
    <property type="entry name" value="Pentatricopeptide repeat-containing protein, chloroplastic"/>
    <property type="match status" value="1"/>
</dbReference>
<reference evidence="4" key="1">
    <citation type="submission" date="2013-04" db="UniProtKB">
        <authorList>
            <consortium name="EnsemblPlants"/>
        </authorList>
    </citation>
    <scope>IDENTIFICATION</scope>
</reference>
<keyword evidence="2" id="KW-0809">Transit peptide</keyword>
<dbReference type="OMA" id="MVCANIE"/>
<evidence type="ECO:0000256" key="3">
    <source>
        <dbReference type="PROSITE-ProRule" id="PRU00708"/>
    </source>
</evidence>
<evidence type="ECO:0000256" key="2">
    <source>
        <dbReference type="ARBA" id="ARBA00022946"/>
    </source>
</evidence>
<dbReference type="InterPro" id="IPR046848">
    <property type="entry name" value="E_motif"/>
</dbReference>
<dbReference type="FunFam" id="1.25.40.10:FF:000351">
    <property type="entry name" value="Pentatricopeptide repeat-containing protein"/>
    <property type="match status" value="1"/>
</dbReference>
<dbReference type="FunFam" id="1.25.40.10:FF:001079">
    <property type="entry name" value="Pentatricopeptide repeat-containing protein At2g17210"/>
    <property type="match status" value="1"/>
</dbReference>
<protein>
    <submittedName>
        <fullName evidence="4">Uncharacterized protein</fullName>
    </submittedName>
</protein>
<dbReference type="GO" id="GO:0003723">
    <property type="term" value="F:RNA binding"/>
    <property type="evidence" value="ECO:0007669"/>
    <property type="project" value="InterPro"/>
</dbReference>
<organism evidence="4">
    <name type="scientific">Oryza brachyantha</name>
    <name type="common">malo sina</name>
    <dbReference type="NCBI Taxonomy" id="4533"/>
    <lineage>
        <taxon>Eukaryota</taxon>
        <taxon>Viridiplantae</taxon>
        <taxon>Streptophyta</taxon>
        <taxon>Embryophyta</taxon>
        <taxon>Tracheophyta</taxon>
        <taxon>Spermatophyta</taxon>
        <taxon>Magnoliopsida</taxon>
        <taxon>Liliopsida</taxon>
        <taxon>Poales</taxon>
        <taxon>Poaceae</taxon>
        <taxon>BOP clade</taxon>
        <taxon>Oryzoideae</taxon>
        <taxon>Oryzeae</taxon>
        <taxon>Oryzinae</taxon>
        <taxon>Oryza</taxon>
    </lineage>
</organism>
<dbReference type="GO" id="GO:0009451">
    <property type="term" value="P:RNA modification"/>
    <property type="evidence" value="ECO:0007669"/>
    <property type="project" value="InterPro"/>
</dbReference>
<dbReference type="OrthoDB" id="185373at2759"/>
<feature type="repeat" description="PPR" evidence="3">
    <location>
        <begin position="326"/>
        <end position="360"/>
    </location>
</feature>
<dbReference type="Proteomes" id="UP000006038">
    <property type="component" value="Unassembled WGS sequence"/>
</dbReference>
<dbReference type="HOGENOM" id="CLU_002706_0_0_1"/>
<dbReference type="PROSITE" id="PS51375">
    <property type="entry name" value="PPR"/>
    <property type="match status" value="5"/>
</dbReference>
<sequence>MYAKCACLPDARRLFDEMPRPTLVSWNCMVSAYGRSCLVEESVAVFNAMRRAGVSSSEGTLVGVLSGCVDSSLAINPGMCVYGYSVKSGLDADLQVLNSVLTMLVRGCYLDSARWLFDRMGNKSVVTWTALASGYLHIGDYLEAFDLFSHMRAAGQTVDSVVLVNLISAAVLFGNLSVAKGVHALVSKLGFESEQDLAASLINLYAKCGDLESAHEVFGAVQVANVVVWTSMISGYVEGGHLNEALMMFDSMVCANIEPNEATLSSVISACAKLGCANQGKKVEEQAIAIGLHSDPRVATALIDMYCKFGSIKLARNIFDSVSNRDLAVWSAIINGYACNGEGSEALVLFKEMINKGFQPDAIVFTHVLTACNYSGLVDEGLECFHSMTVEYGIEPSIEHYMCMVDLLCKAGHFRSALKFFKQMPSQVQNKVLAPIISSYSAHSADSSIELAPEELLNLDSQDSGHCVLMSNMLSCLGEWKKATSYRRQLSKEGLIKEPGWTCIELSG</sequence>
<dbReference type="NCBIfam" id="TIGR00756">
    <property type="entry name" value="PPR"/>
    <property type="match status" value="5"/>
</dbReference>
<dbReference type="Gramene" id="OB02G24440.1">
    <property type="protein sequence ID" value="OB02G24440.1"/>
    <property type="gene ID" value="OB02G24440"/>
</dbReference>
<evidence type="ECO:0000313" key="4">
    <source>
        <dbReference type="EnsemblPlants" id="OB02G24440.1"/>
    </source>
</evidence>
<feature type="repeat" description="PPR" evidence="3">
    <location>
        <begin position="22"/>
        <end position="56"/>
    </location>
</feature>
<dbReference type="Pfam" id="PF20431">
    <property type="entry name" value="E_motif"/>
    <property type="match status" value="1"/>
</dbReference>
<dbReference type="Pfam" id="PF13041">
    <property type="entry name" value="PPR_2"/>
    <property type="match status" value="2"/>
</dbReference>